<evidence type="ECO:0000256" key="3">
    <source>
        <dbReference type="ARBA" id="ARBA00023125"/>
    </source>
</evidence>
<reference evidence="7" key="1">
    <citation type="journal article" date="2019" name="Int. J. Syst. Evol. Microbiol.">
        <title>The Global Catalogue of Microorganisms (GCM) 10K type strain sequencing project: providing services to taxonomists for standard genome sequencing and annotation.</title>
        <authorList>
            <consortium name="The Broad Institute Genomics Platform"/>
            <consortium name="The Broad Institute Genome Sequencing Center for Infectious Disease"/>
            <person name="Wu L."/>
            <person name="Ma J."/>
        </authorList>
    </citation>
    <scope>NUCLEOTIDE SEQUENCE [LARGE SCALE GENOMIC DNA]</scope>
    <source>
        <strain evidence="7">JCM 17225</strain>
    </source>
</reference>
<sequence length="319" mass="34799">MSDFRLRVFQAVAQHLSFTKAAQALFISQPAVTKHVAELEKHYAQRLFERRGNRVALTEAGRLLLGHAETVAAAEQVLDEQLHTLRDPAEAAGRLRLGASTTLAQYVLPGLLPAFRARHPRVQLTLLNANSEHIAEALLRGELDLGFVEGRSKSRDLHYELLLPDELVAVRRATPAGPPTAPLLLAEALAHPLVLRERGSGTLEVLEFALRGQGIRLGSLSVAFYFDNTEAIKTYLEAAPEALGFVSRRALTRELDSGHLEVVPIAGLHLPRQFDAVWVQGQPLPRPAQRFLSFAHGQLAGAAAAGLSRRAYPPNSSAE</sequence>
<dbReference type="InterPro" id="IPR005119">
    <property type="entry name" value="LysR_subst-bd"/>
</dbReference>
<dbReference type="InterPro" id="IPR036390">
    <property type="entry name" value="WH_DNA-bd_sf"/>
</dbReference>
<evidence type="ECO:0000256" key="4">
    <source>
        <dbReference type="ARBA" id="ARBA00023163"/>
    </source>
</evidence>
<protein>
    <submittedName>
        <fullName evidence="6">LysR family transcriptional regulator</fullName>
    </submittedName>
</protein>
<keyword evidence="2" id="KW-0805">Transcription regulation</keyword>
<proteinExistence type="inferred from homology"/>
<dbReference type="Gene3D" id="1.10.10.10">
    <property type="entry name" value="Winged helix-like DNA-binding domain superfamily/Winged helix DNA-binding domain"/>
    <property type="match status" value="1"/>
</dbReference>
<dbReference type="Pfam" id="PF00126">
    <property type="entry name" value="HTH_1"/>
    <property type="match status" value="1"/>
</dbReference>
<dbReference type="InterPro" id="IPR000847">
    <property type="entry name" value="LysR_HTH_N"/>
</dbReference>
<dbReference type="Pfam" id="PF03466">
    <property type="entry name" value="LysR_substrate"/>
    <property type="match status" value="1"/>
</dbReference>
<dbReference type="PANTHER" id="PTHR30126:SF39">
    <property type="entry name" value="HTH-TYPE TRANSCRIPTIONAL REGULATOR CYSL"/>
    <property type="match status" value="1"/>
</dbReference>
<gene>
    <name evidence="6" type="ORF">GCM10022409_48080</name>
</gene>
<dbReference type="PRINTS" id="PR00039">
    <property type="entry name" value="HTHLYSR"/>
</dbReference>
<evidence type="ECO:0000313" key="7">
    <source>
        <dbReference type="Proteomes" id="UP001501469"/>
    </source>
</evidence>
<accession>A0ABP7UY45</accession>
<evidence type="ECO:0000259" key="5">
    <source>
        <dbReference type="PROSITE" id="PS50931"/>
    </source>
</evidence>
<feature type="domain" description="HTH lysR-type" evidence="5">
    <location>
        <begin position="1"/>
        <end position="58"/>
    </location>
</feature>
<dbReference type="RefSeq" id="WP_345059716.1">
    <property type="nucleotide sequence ID" value="NZ_BAABDK010000035.1"/>
</dbReference>
<evidence type="ECO:0000256" key="2">
    <source>
        <dbReference type="ARBA" id="ARBA00023015"/>
    </source>
</evidence>
<comment type="caution">
    <text evidence="6">The sequence shown here is derived from an EMBL/GenBank/DDBJ whole genome shotgun (WGS) entry which is preliminary data.</text>
</comment>
<dbReference type="SUPFAM" id="SSF53850">
    <property type="entry name" value="Periplasmic binding protein-like II"/>
    <property type="match status" value="1"/>
</dbReference>
<evidence type="ECO:0000256" key="1">
    <source>
        <dbReference type="ARBA" id="ARBA00009437"/>
    </source>
</evidence>
<organism evidence="6 7">
    <name type="scientific">Hymenobacter glaciei</name>
    <dbReference type="NCBI Taxonomy" id="877209"/>
    <lineage>
        <taxon>Bacteria</taxon>
        <taxon>Pseudomonadati</taxon>
        <taxon>Bacteroidota</taxon>
        <taxon>Cytophagia</taxon>
        <taxon>Cytophagales</taxon>
        <taxon>Hymenobacteraceae</taxon>
        <taxon>Hymenobacter</taxon>
    </lineage>
</organism>
<name>A0ABP7UY45_9BACT</name>
<dbReference type="Proteomes" id="UP001501469">
    <property type="component" value="Unassembled WGS sequence"/>
</dbReference>
<keyword evidence="4" id="KW-0804">Transcription</keyword>
<dbReference type="InterPro" id="IPR036388">
    <property type="entry name" value="WH-like_DNA-bd_sf"/>
</dbReference>
<dbReference type="Gene3D" id="3.40.190.290">
    <property type="match status" value="1"/>
</dbReference>
<dbReference type="EMBL" id="BAABDK010000035">
    <property type="protein sequence ID" value="GAA4055309.1"/>
    <property type="molecule type" value="Genomic_DNA"/>
</dbReference>
<dbReference type="SUPFAM" id="SSF46785">
    <property type="entry name" value="Winged helix' DNA-binding domain"/>
    <property type="match status" value="1"/>
</dbReference>
<comment type="similarity">
    <text evidence="1">Belongs to the LysR transcriptional regulatory family.</text>
</comment>
<dbReference type="PANTHER" id="PTHR30126">
    <property type="entry name" value="HTH-TYPE TRANSCRIPTIONAL REGULATOR"/>
    <property type="match status" value="1"/>
</dbReference>
<keyword evidence="7" id="KW-1185">Reference proteome</keyword>
<keyword evidence="3" id="KW-0238">DNA-binding</keyword>
<dbReference type="PROSITE" id="PS50931">
    <property type="entry name" value="HTH_LYSR"/>
    <property type="match status" value="1"/>
</dbReference>
<evidence type="ECO:0000313" key="6">
    <source>
        <dbReference type="EMBL" id="GAA4055309.1"/>
    </source>
</evidence>